<dbReference type="Gene3D" id="2.30.110.10">
    <property type="entry name" value="Electron Transport, Fmn-binding Protein, Chain A"/>
    <property type="match status" value="1"/>
</dbReference>
<dbReference type="InterPro" id="IPR011576">
    <property type="entry name" value="Pyridox_Oxase_N"/>
</dbReference>
<keyword evidence="3" id="KW-1185">Reference proteome</keyword>
<dbReference type="SUPFAM" id="SSF50475">
    <property type="entry name" value="FMN-binding split barrel"/>
    <property type="match status" value="1"/>
</dbReference>
<proteinExistence type="predicted"/>
<dbReference type="EMBL" id="JADBEM010000001">
    <property type="protein sequence ID" value="MBE1609609.1"/>
    <property type="molecule type" value="Genomic_DNA"/>
</dbReference>
<dbReference type="AlphaFoldDB" id="A0A927MZW0"/>
<organism evidence="2 3">
    <name type="scientific">Actinopolymorpha pittospori</name>
    <dbReference type="NCBI Taxonomy" id="648752"/>
    <lineage>
        <taxon>Bacteria</taxon>
        <taxon>Bacillati</taxon>
        <taxon>Actinomycetota</taxon>
        <taxon>Actinomycetes</taxon>
        <taxon>Propionibacteriales</taxon>
        <taxon>Actinopolymorphaceae</taxon>
        <taxon>Actinopolymorpha</taxon>
    </lineage>
</organism>
<accession>A0A927MZW0</accession>
<dbReference type="RefSeq" id="WP_337918070.1">
    <property type="nucleotide sequence ID" value="NZ_BAABJL010000115.1"/>
</dbReference>
<comment type="caution">
    <text evidence="2">The sequence shown here is derived from an EMBL/GenBank/DDBJ whole genome shotgun (WGS) entry which is preliminary data.</text>
</comment>
<feature type="domain" description="Pyridoxamine 5'-phosphate oxidase N-terminal" evidence="1">
    <location>
        <begin position="20"/>
        <end position="137"/>
    </location>
</feature>
<dbReference type="Proteomes" id="UP000638648">
    <property type="component" value="Unassembled WGS sequence"/>
</dbReference>
<dbReference type="Pfam" id="PF01243">
    <property type="entry name" value="PNPOx_N"/>
    <property type="match status" value="1"/>
</dbReference>
<dbReference type="InterPro" id="IPR012349">
    <property type="entry name" value="Split_barrel_FMN-bd"/>
</dbReference>
<name>A0A927MZW0_9ACTN</name>
<evidence type="ECO:0000313" key="2">
    <source>
        <dbReference type="EMBL" id="MBE1609609.1"/>
    </source>
</evidence>
<evidence type="ECO:0000259" key="1">
    <source>
        <dbReference type="Pfam" id="PF01243"/>
    </source>
</evidence>
<gene>
    <name evidence="2" type="ORF">HEB94_006457</name>
</gene>
<protein>
    <recommendedName>
        <fullName evidence="1">Pyridoxamine 5'-phosphate oxidase N-terminal domain-containing protein</fullName>
    </recommendedName>
</protein>
<sequence>MSSEPLPQVPRSARQRKHDILQRLEREEDVWVSSADERGNAFLAPLSFVWDGTTLTMAAPETNLTARNVRAAGQVRMSLPATRDVVLIHGLVDAFSEETVPVGVADRFAARLGWDPRKIDGVAYVYLRVTPRRIQAWRGQGEASGRTVLRDGRWVV</sequence>
<evidence type="ECO:0000313" key="3">
    <source>
        <dbReference type="Proteomes" id="UP000638648"/>
    </source>
</evidence>
<reference evidence="2" key="1">
    <citation type="submission" date="2020-10" db="EMBL/GenBank/DDBJ databases">
        <title>Sequencing the genomes of 1000 actinobacteria strains.</title>
        <authorList>
            <person name="Klenk H.-P."/>
        </authorList>
    </citation>
    <scope>NUCLEOTIDE SEQUENCE</scope>
    <source>
        <strain evidence="2">DSM 45354</strain>
    </source>
</reference>